<evidence type="ECO:0008006" key="3">
    <source>
        <dbReference type="Google" id="ProtNLM"/>
    </source>
</evidence>
<dbReference type="AlphaFoldDB" id="A0A444IQ45"/>
<reference evidence="1 2" key="1">
    <citation type="submission" date="2017-01" db="EMBL/GenBank/DDBJ databases">
        <title>The cable genome- insights into the physiology and evolution of filamentous bacteria capable of sulfide oxidation via long distance electron transfer.</title>
        <authorList>
            <person name="Schreiber L."/>
            <person name="Bjerg J.T."/>
            <person name="Boggild A."/>
            <person name="Van De Vossenberg J."/>
            <person name="Meysman F."/>
            <person name="Nielsen L.P."/>
            <person name="Schramm A."/>
            <person name="Kjeldsen K.U."/>
        </authorList>
    </citation>
    <scope>NUCLEOTIDE SEQUENCE [LARGE SCALE GENOMIC DNA]</scope>
    <source>
        <strain evidence="1">MCF</strain>
    </source>
</reference>
<evidence type="ECO:0000313" key="2">
    <source>
        <dbReference type="Proteomes" id="UP000287853"/>
    </source>
</evidence>
<keyword evidence="2" id="KW-1185">Reference proteome</keyword>
<proteinExistence type="predicted"/>
<name>A0A444IQ45_9BACT</name>
<accession>A0A444IQ45</accession>
<dbReference type="InterPro" id="IPR014729">
    <property type="entry name" value="Rossmann-like_a/b/a_fold"/>
</dbReference>
<dbReference type="EMBL" id="MTKO01000137">
    <property type="protein sequence ID" value="RWX42917.1"/>
    <property type="molecule type" value="Genomic_DNA"/>
</dbReference>
<sequence length="252" mass="29307">MNIDKDEKIILWTGGWDSTFRILSTLLTQDGPNIRPLYLLDTSRASTINELETIHKIKKQIFKKGKYYSDKLKPMLIIDSSDIPEISEIREAYCKIRQTNWLGSQYVQLAELINHFKLTYPEISIEADVTGLKFLHAFLRSNVTTYNGMKILSSPMQDNISKSYCEIFKYFSFPLIFKSKLDMHQESLSFGISEELQMSWFCHTPRRGQPCGLCGPCQDIVKADMAWRLPFLSRLICKTKRNLNKMKEKLNL</sequence>
<dbReference type="Gene3D" id="3.40.50.620">
    <property type="entry name" value="HUPs"/>
    <property type="match status" value="1"/>
</dbReference>
<dbReference type="Proteomes" id="UP000287853">
    <property type="component" value="Unassembled WGS sequence"/>
</dbReference>
<gene>
    <name evidence="1" type="ORF">H206_03225</name>
</gene>
<protein>
    <recommendedName>
        <fullName evidence="3">7-cyano-7-deazaguanine synthase</fullName>
    </recommendedName>
</protein>
<organism evidence="1 2">
    <name type="scientific">Candidatus Electrothrix aarhusensis</name>
    <dbReference type="NCBI Taxonomy" id="1859131"/>
    <lineage>
        <taxon>Bacteria</taxon>
        <taxon>Pseudomonadati</taxon>
        <taxon>Thermodesulfobacteriota</taxon>
        <taxon>Desulfobulbia</taxon>
        <taxon>Desulfobulbales</taxon>
        <taxon>Desulfobulbaceae</taxon>
        <taxon>Candidatus Electrothrix</taxon>
    </lineage>
</organism>
<comment type="caution">
    <text evidence="1">The sequence shown here is derived from an EMBL/GenBank/DDBJ whole genome shotgun (WGS) entry which is preliminary data.</text>
</comment>
<evidence type="ECO:0000313" key="1">
    <source>
        <dbReference type="EMBL" id="RWX42917.1"/>
    </source>
</evidence>